<evidence type="ECO:0000313" key="2">
    <source>
        <dbReference type="EMBL" id="KZT59451.1"/>
    </source>
</evidence>
<feature type="compositionally biased region" description="Polar residues" evidence="1">
    <location>
        <begin position="693"/>
        <end position="733"/>
    </location>
</feature>
<feature type="region of interest" description="Disordered" evidence="1">
    <location>
        <begin position="691"/>
        <end position="736"/>
    </location>
</feature>
<feature type="compositionally biased region" description="Polar residues" evidence="1">
    <location>
        <begin position="334"/>
        <end position="344"/>
    </location>
</feature>
<evidence type="ECO:0000256" key="1">
    <source>
        <dbReference type="SAM" id="MobiDB-lite"/>
    </source>
</evidence>
<dbReference type="EMBL" id="KV423940">
    <property type="protein sequence ID" value="KZT59451.1"/>
    <property type="molecule type" value="Genomic_DNA"/>
</dbReference>
<feature type="compositionally biased region" description="Basic and acidic residues" evidence="1">
    <location>
        <begin position="312"/>
        <end position="324"/>
    </location>
</feature>
<feature type="compositionally biased region" description="Polar residues" evidence="1">
    <location>
        <begin position="355"/>
        <end position="370"/>
    </location>
</feature>
<organism evidence="2 3">
    <name type="scientific">Calocera cornea HHB12733</name>
    <dbReference type="NCBI Taxonomy" id="1353952"/>
    <lineage>
        <taxon>Eukaryota</taxon>
        <taxon>Fungi</taxon>
        <taxon>Dikarya</taxon>
        <taxon>Basidiomycota</taxon>
        <taxon>Agaricomycotina</taxon>
        <taxon>Dacrymycetes</taxon>
        <taxon>Dacrymycetales</taxon>
        <taxon>Dacrymycetaceae</taxon>
        <taxon>Calocera</taxon>
    </lineage>
</organism>
<feature type="compositionally biased region" description="Low complexity" evidence="1">
    <location>
        <begin position="263"/>
        <end position="279"/>
    </location>
</feature>
<accession>A0A165HLS5</accession>
<feature type="compositionally biased region" description="Low complexity" evidence="1">
    <location>
        <begin position="288"/>
        <end position="301"/>
    </location>
</feature>
<gene>
    <name evidence="2" type="ORF">CALCODRAFT_536684</name>
</gene>
<feature type="region of interest" description="Disordered" evidence="1">
    <location>
        <begin position="199"/>
        <end position="420"/>
    </location>
</feature>
<dbReference type="InParanoid" id="A0A165HLS5"/>
<feature type="compositionally biased region" description="Polar residues" evidence="1">
    <location>
        <begin position="214"/>
        <end position="238"/>
    </location>
</feature>
<dbReference type="AlphaFoldDB" id="A0A165HLS5"/>
<keyword evidence="3" id="KW-1185">Reference proteome</keyword>
<sequence>MRAFLEYESLDSKFDAQVTSPLDPMFAPSLSDAFEGRLPVAWLAEQPNAARALQHDFFPDVLDRAEFVRKVQDSIYDRELSVFMQHLPTPEEENKGVVRWVLAVGQDKWARLLSGPPPPDYSEKLQFIEWMEDKASKLGKLFFTFTIAEPMLLPKSLWAPMVVIIKAVYLAKLHHDIPIPVDLTLVPLMLRLEAAKSIPEMTSGPDQEAERAETSVSAESGNDSTLVPSSDDIQSHTLDASPESDHPQASTGKHVAQRTVPKTTSTRADSSMSSSSRTSIEPKALEDAATITSSSPTTIASNPVSSSRGTKRVRDHDCGDEPSKKRSTIRVDSATLSSLSQQCPPHSPPSVAPLQAQQACETNVVETAQATKPKRSSAPKSSQTERAPSASREKLKASAGKALPQESSIRSTPAPVEEGQPDAVAEFGLTPDQKNRRRSLSPWAKLHFDARRYPYPNHDFEEFYATPSKAKESHHTNPPWDNAWDDDERKKETGRCKHYPKTFTTKVPPSVPKIRELGAVLIKSVEGDGLDFQSPVFVAHGPSKKGQVPGIDEFCVGPFDGKCVFSRKKGRPRTFDNGVYSGNYVALLHICARFLDPHPPTHWTLYYPFDQGNCDRASTLLSSHSSSRFLYYGGLEYRPLSSMDDICDFYYSNLHVVSAVHQAWEDEARSLESFCCLPSFFEDSAHPAELSATRASSEAETQTRSQEPVDETTASVSPPQSPGNARTSTNSWPPKSVVPPHQLTIYDELELCPYCDEPLPKPISTVLANALDTARPQSWQTKRYSNPNGWTAPFEVYADSEALETGEPRWPTVLDFAAIPERLKRYKNILDGIWRHPESSVFYNTLLVYYDQMGYRVASAPTGQQQTCWLGQPG</sequence>
<protein>
    <submittedName>
        <fullName evidence="2">Uncharacterized protein</fullName>
    </submittedName>
</protein>
<name>A0A165HLS5_9BASI</name>
<dbReference type="OrthoDB" id="128308at2759"/>
<dbReference type="Proteomes" id="UP000076842">
    <property type="component" value="Unassembled WGS sequence"/>
</dbReference>
<reference evidence="2 3" key="1">
    <citation type="journal article" date="2016" name="Mol. Biol. Evol.">
        <title>Comparative Genomics of Early-Diverging Mushroom-Forming Fungi Provides Insights into the Origins of Lignocellulose Decay Capabilities.</title>
        <authorList>
            <person name="Nagy L.G."/>
            <person name="Riley R."/>
            <person name="Tritt A."/>
            <person name="Adam C."/>
            <person name="Daum C."/>
            <person name="Floudas D."/>
            <person name="Sun H."/>
            <person name="Yadav J.S."/>
            <person name="Pangilinan J."/>
            <person name="Larsson K.H."/>
            <person name="Matsuura K."/>
            <person name="Barry K."/>
            <person name="Labutti K."/>
            <person name="Kuo R."/>
            <person name="Ohm R.A."/>
            <person name="Bhattacharya S.S."/>
            <person name="Shirouzu T."/>
            <person name="Yoshinaga Y."/>
            <person name="Martin F.M."/>
            <person name="Grigoriev I.V."/>
            <person name="Hibbett D.S."/>
        </authorList>
    </citation>
    <scope>NUCLEOTIDE SEQUENCE [LARGE SCALE GENOMIC DNA]</scope>
    <source>
        <strain evidence="2 3">HHB12733</strain>
    </source>
</reference>
<evidence type="ECO:0000313" key="3">
    <source>
        <dbReference type="Proteomes" id="UP000076842"/>
    </source>
</evidence>
<proteinExistence type="predicted"/>